<feature type="repeat" description="PPR" evidence="2">
    <location>
        <begin position="499"/>
        <end position="533"/>
    </location>
</feature>
<dbReference type="InterPro" id="IPR002885">
    <property type="entry name" value="PPR_rpt"/>
</dbReference>
<dbReference type="GO" id="GO:0009451">
    <property type="term" value="P:RNA modification"/>
    <property type="evidence" value="ECO:0007669"/>
    <property type="project" value="InterPro"/>
</dbReference>
<dbReference type="InParanoid" id="D8S823"/>
<name>D8S823_SELML</name>
<sequence length="689" mass="75051">MPQVGSVAATVVILALAEEGHFAEAENLYCFIPEKDTASMNAMINLYGRTGDVSQARTVFDAIKNPDVVSWTSMLQANALSGHLQDAKNLFRAMPQRNDYCWNTMLNGFASHGDVTTACLILQLMPQHNVVSWTIMLTAYAERGHLALALSVFDSVPARTRDVVTWNVLAQALAGNFHVDEAMLVLEKMPHHSLVAVNSMITAHAQAGHAHVARHLFKNMPARNVVSWSATIGAYAQAGYIPESLELVRAMLLEGVKPNEVTLVAILTGCTPEHLAIGRAVHQQIARSGDARDRFVQNLLIQMYGKCGAVQEARKIFDAIADKNVFSWNIMIGAYVNNGLDDHALDLYKRMAPALPSALGLETNPVVATALINAFSAAGSLLSAEEAFHCVDCKDAVCWTSMITAFARNGDGIGALKTFSRMNLEGIFPDEICILTYVTLLAACGSVGDVEEGRRAHAKITASGFEAVPVVANSLLSMYSKFGRCDEAKVVFEKIQRKETGAFNSMISALTEHGKFEEALGLFPLMDIDGVRPNDVTFINVFLACTHAGLVDKAWELFLCMVEECGIEPSEKHCGCVVDLLGRAGKLEEAEKFIANMEARPGAVIWMTLLGACKLHGDIDRGRFAAEKAIEIDPADSGPYVALASIFMAAGMKDEADKLRKRLSEQQRRLKQSQIREQGVEFTREEGQA</sequence>
<dbReference type="Gene3D" id="1.25.40.10">
    <property type="entry name" value="Tetratricopeptide repeat domain"/>
    <property type="match status" value="6"/>
</dbReference>
<dbReference type="InterPro" id="IPR011990">
    <property type="entry name" value="TPR-like_helical_dom_sf"/>
</dbReference>
<evidence type="ECO:0000256" key="3">
    <source>
        <dbReference type="SAM" id="MobiDB-lite"/>
    </source>
</evidence>
<feature type="compositionally biased region" description="Basic and acidic residues" evidence="3">
    <location>
        <begin position="678"/>
        <end position="689"/>
    </location>
</feature>
<dbReference type="FunFam" id="1.25.40.10:FF:000090">
    <property type="entry name" value="Pentatricopeptide repeat-containing protein, chloroplastic"/>
    <property type="match status" value="1"/>
</dbReference>
<evidence type="ECO:0000313" key="6">
    <source>
        <dbReference type="Proteomes" id="UP000001514"/>
    </source>
</evidence>
<proteinExistence type="predicted"/>
<dbReference type="InterPro" id="IPR046960">
    <property type="entry name" value="PPR_At4g14850-like_plant"/>
</dbReference>
<dbReference type="SUPFAM" id="SSF48452">
    <property type="entry name" value="TPR-like"/>
    <property type="match status" value="1"/>
</dbReference>
<keyword evidence="1" id="KW-0677">Repeat</keyword>
<feature type="repeat" description="PPR" evidence="2">
    <location>
        <begin position="224"/>
        <end position="258"/>
    </location>
</feature>
<feature type="repeat" description="PPR" evidence="2">
    <location>
        <begin position="324"/>
        <end position="354"/>
    </location>
</feature>
<feature type="signal peptide" evidence="4">
    <location>
        <begin position="1"/>
        <end position="25"/>
    </location>
</feature>
<dbReference type="PANTHER" id="PTHR47926">
    <property type="entry name" value="PENTATRICOPEPTIDE REPEAT-CONTAINING PROTEIN"/>
    <property type="match status" value="1"/>
</dbReference>
<dbReference type="Pfam" id="PF13041">
    <property type="entry name" value="PPR_2"/>
    <property type="match status" value="1"/>
</dbReference>
<protein>
    <recommendedName>
        <fullName evidence="7">Pentacotripeptide-repeat region of PRORP domain-containing protein</fullName>
    </recommendedName>
</protein>
<feature type="repeat" description="PPR" evidence="2">
    <location>
        <begin position="162"/>
        <end position="196"/>
    </location>
</feature>
<evidence type="ECO:0000256" key="2">
    <source>
        <dbReference type="PROSITE-ProRule" id="PRU00708"/>
    </source>
</evidence>
<accession>D8S823</accession>
<feature type="repeat" description="PPR" evidence="2">
    <location>
        <begin position="534"/>
        <end position="569"/>
    </location>
</feature>
<dbReference type="eggNOG" id="KOG4197">
    <property type="taxonomic scope" value="Eukaryota"/>
</dbReference>
<dbReference type="NCBIfam" id="TIGR00756">
    <property type="entry name" value="PPR"/>
    <property type="match status" value="4"/>
</dbReference>
<evidence type="ECO:0000256" key="1">
    <source>
        <dbReference type="ARBA" id="ARBA00022737"/>
    </source>
</evidence>
<evidence type="ECO:0000313" key="5">
    <source>
        <dbReference type="EMBL" id="EFJ19343.1"/>
    </source>
</evidence>
<feature type="repeat" description="PPR" evidence="2">
    <location>
        <begin position="98"/>
        <end position="132"/>
    </location>
</feature>
<dbReference type="GO" id="GO:0003723">
    <property type="term" value="F:RNA binding"/>
    <property type="evidence" value="ECO:0007669"/>
    <property type="project" value="InterPro"/>
</dbReference>
<dbReference type="HOGENOM" id="CLU_002706_30_5_1"/>
<gene>
    <name evidence="5" type="ORF">SELMODRAFT_111075</name>
</gene>
<dbReference type="KEGG" id="smo:SELMODRAFT_111075"/>
<feature type="chain" id="PRO_5003122481" description="Pentacotripeptide-repeat region of PRORP domain-containing protein" evidence="4">
    <location>
        <begin position="26"/>
        <end position="689"/>
    </location>
</feature>
<dbReference type="PROSITE" id="PS51375">
    <property type="entry name" value="PPR"/>
    <property type="match status" value="8"/>
</dbReference>
<dbReference type="Pfam" id="PF01535">
    <property type="entry name" value="PPR"/>
    <property type="match status" value="12"/>
</dbReference>
<dbReference type="EMBL" id="GL377606">
    <property type="protein sequence ID" value="EFJ19343.1"/>
    <property type="molecule type" value="Genomic_DNA"/>
</dbReference>
<dbReference type="PANTHER" id="PTHR47926:SF533">
    <property type="entry name" value="DYW DOMAIN-CONTAINING PROTEIN"/>
    <property type="match status" value="1"/>
</dbReference>
<feature type="region of interest" description="Disordered" evidence="3">
    <location>
        <begin position="663"/>
        <end position="689"/>
    </location>
</feature>
<evidence type="ECO:0008006" key="7">
    <source>
        <dbReference type="Google" id="ProtNLM"/>
    </source>
</evidence>
<dbReference type="Gramene" id="EFJ19343">
    <property type="protein sequence ID" value="EFJ19343"/>
    <property type="gene ID" value="SELMODRAFT_111075"/>
</dbReference>
<reference evidence="5 6" key="1">
    <citation type="journal article" date="2011" name="Science">
        <title>The Selaginella genome identifies genetic changes associated with the evolution of vascular plants.</title>
        <authorList>
            <person name="Banks J.A."/>
            <person name="Nishiyama T."/>
            <person name="Hasebe M."/>
            <person name="Bowman J.L."/>
            <person name="Gribskov M."/>
            <person name="dePamphilis C."/>
            <person name="Albert V.A."/>
            <person name="Aono N."/>
            <person name="Aoyama T."/>
            <person name="Ambrose B.A."/>
            <person name="Ashton N.W."/>
            <person name="Axtell M.J."/>
            <person name="Barker E."/>
            <person name="Barker M.S."/>
            <person name="Bennetzen J.L."/>
            <person name="Bonawitz N.D."/>
            <person name="Chapple C."/>
            <person name="Cheng C."/>
            <person name="Correa L.G."/>
            <person name="Dacre M."/>
            <person name="DeBarry J."/>
            <person name="Dreyer I."/>
            <person name="Elias M."/>
            <person name="Engstrom E.M."/>
            <person name="Estelle M."/>
            <person name="Feng L."/>
            <person name="Finet C."/>
            <person name="Floyd S.K."/>
            <person name="Frommer W.B."/>
            <person name="Fujita T."/>
            <person name="Gramzow L."/>
            <person name="Gutensohn M."/>
            <person name="Harholt J."/>
            <person name="Hattori M."/>
            <person name="Heyl A."/>
            <person name="Hirai T."/>
            <person name="Hiwatashi Y."/>
            <person name="Ishikawa M."/>
            <person name="Iwata M."/>
            <person name="Karol K.G."/>
            <person name="Koehler B."/>
            <person name="Kolukisaoglu U."/>
            <person name="Kubo M."/>
            <person name="Kurata T."/>
            <person name="Lalonde S."/>
            <person name="Li K."/>
            <person name="Li Y."/>
            <person name="Litt A."/>
            <person name="Lyons E."/>
            <person name="Manning G."/>
            <person name="Maruyama T."/>
            <person name="Michael T.P."/>
            <person name="Mikami K."/>
            <person name="Miyazaki S."/>
            <person name="Morinaga S."/>
            <person name="Murata T."/>
            <person name="Mueller-Roeber B."/>
            <person name="Nelson D.R."/>
            <person name="Obara M."/>
            <person name="Oguri Y."/>
            <person name="Olmstead R.G."/>
            <person name="Onodera N."/>
            <person name="Petersen B.L."/>
            <person name="Pils B."/>
            <person name="Prigge M."/>
            <person name="Rensing S.A."/>
            <person name="Riano-Pachon D.M."/>
            <person name="Roberts A.W."/>
            <person name="Sato Y."/>
            <person name="Scheller H.V."/>
            <person name="Schulz B."/>
            <person name="Schulz C."/>
            <person name="Shakirov E.V."/>
            <person name="Shibagaki N."/>
            <person name="Shinohara N."/>
            <person name="Shippen D.E."/>
            <person name="Soerensen I."/>
            <person name="Sotooka R."/>
            <person name="Sugimoto N."/>
            <person name="Sugita M."/>
            <person name="Sumikawa N."/>
            <person name="Tanurdzic M."/>
            <person name="Theissen G."/>
            <person name="Ulvskov P."/>
            <person name="Wakazuki S."/>
            <person name="Weng J.K."/>
            <person name="Willats W.W."/>
            <person name="Wipf D."/>
            <person name="Wolf P.G."/>
            <person name="Yang L."/>
            <person name="Zimmer A.D."/>
            <person name="Zhu Q."/>
            <person name="Mitros T."/>
            <person name="Hellsten U."/>
            <person name="Loque D."/>
            <person name="Otillar R."/>
            <person name="Salamov A."/>
            <person name="Schmutz J."/>
            <person name="Shapiro H."/>
            <person name="Lindquist E."/>
            <person name="Lucas S."/>
            <person name="Rokhsar D."/>
            <person name="Grigoriev I.V."/>
        </authorList>
    </citation>
    <scope>NUCLEOTIDE SEQUENCE [LARGE SCALE GENOMIC DNA]</scope>
</reference>
<organism evidence="6">
    <name type="scientific">Selaginella moellendorffii</name>
    <name type="common">Spikemoss</name>
    <dbReference type="NCBI Taxonomy" id="88036"/>
    <lineage>
        <taxon>Eukaryota</taxon>
        <taxon>Viridiplantae</taxon>
        <taxon>Streptophyta</taxon>
        <taxon>Embryophyta</taxon>
        <taxon>Tracheophyta</taxon>
        <taxon>Lycopodiopsida</taxon>
        <taxon>Selaginellales</taxon>
        <taxon>Selaginellaceae</taxon>
        <taxon>Selaginella</taxon>
    </lineage>
</organism>
<keyword evidence="6" id="KW-1185">Reference proteome</keyword>
<dbReference type="AlphaFoldDB" id="D8S823"/>
<feature type="repeat" description="PPR" evidence="2">
    <location>
        <begin position="36"/>
        <end position="70"/>
    </location>
</feature>
<evidence type="ECO:0000256" key="4">
    <source>
        <dbReference type="SAM" id="SignalP"/>
    </source>
</evidence>
<keyword evidence="4" id="KW-0732">Signal</keyword>
<dbReference type="Proteomes" id="UP000001514">
    <property type="component" value="Unassembled WGS sequence"/>
</dbReference>
<feature type="repeat" description="PPR" evidence="2">
    <location>
        <begin position="395"/>
        <end position="429"/>
    </location>
</feature>